<feature type="compositionally biased region" description="Polar residues" evidence="14">
    <location>
        <begin position="1034"/>
        <end position="1051"/>
    </location>
</feature>
<protein>
    <recommendedName>
        <fullName evidence="2">non-specific serine/threonine protein kinase</fullName>
        <ecNumber evidence="2">2.7.11.1</ecNumber>
    </recommendedName>
</protein>
<dbReference type="FunFam" id="3.30.1550.10:FF:000004">
    <property type="entry name" value="Mitochondrial 54S ribosomal protein YmL19"/>
    <property type="match status" value="1"/>
</dbReference>
<keyword evidence="17" id="KW-1185">Reference proteome</keyword>
<dbReference type="InterPro" id="IPR036796">
    <property type="entry name" value="Ribosomal_uL11_N_sf"/>
</dbReference>
<feature type="region of interest" description="Disordered" evidence="14">
    <location>
        <begin position="339"/>
        <end position="594"/>
    </location>
</feature>
<dbReference type="SUPFAM" id="SSF54747">
    <property type="entry name" value="Ribosomal L11/L12e N-terminal domain"/>
    <property type="match status" value="1"/>
</dbReference>
<evidence type="ECO:0000256" key="12">
    <source>
        <dbReference type="PROSITE-ProRule" id="PRU10141"/>
    </source>
</evidence>
<dbReference type="GO" id="GO:0005524">
    <property type="term" value="F:ATP binding"/>
    <property type="evidence" value="ECO:0007669"/>
    <property type="project" value="UniProtKB-UniRule"/>
</dbReference>
<dbReference type="Pfam" id="PF00298">
    <property type="entry name" value="Ribosomal_L11"/>
    <property type="match status" value="1"/>
</dbReference>
<dbReference type="Proteomes" id="UP000750711">
    <property type="component" value="Unassembled WGS sequence"/>
</dbReference>
<evidence type="ECO:0000256" key="7">
    <source>
        <dbReference type="ARBA" id="ARBA00022840"/>
    </source>
</evidence>
<dbReference type="SMART" id="SM00649">
    <property type="entry name" value="RL11"/>
    <property type="match status" value="1"/>
</dbReference>
<dbReference type="InterPro" id="IPR036769">
    <property type="entry name" value="Ribosomal_uL11_C_sf"/>
</dbReference>
<dbReference type="EC" id="2.7.11.1" evidence="2"/>
<dbReference type="InterPro" id="IPR000719">
    <property type="entry name" value="Prot_kinase_dom"/>
</dbReference>
<proteinExistence type="inferred from homology"/>
<dbReference type="SMART" id="SM00220">
    <property type="entry name" value="S_TKc"/>
    <property type="match status" value="1"/>
</dbReference>
<evidence type="ECO:0000313" key="17">
    <source>
        <dbReference type="Proteomes" id="UP000750711"/>
    </source>
</evidence>
<dbReference type="AlphaFoldDB" id="A0A9P8RU90"/>
<sequence length="1051" mass="113784">MAQKQILKDQIVKLIVGAGQASPSPPVGPALGSKGVKSMDFCKEFNARTAHINAGTPMPVRVTVRPDRSFHFEIRTPATSYLLLSAAGVNDRKGKLRGTMNPGKEIVGEVSLKHVYEIAKIKQTVRTPAVWTPVGRTLQIGDCPSEIDRSKGSAVIADTMSHVMPAMALPAKTIVYDKTQGIPKRPTLTVTLVVSLKFLPRGTRGIAILQPSDLIYLLSMMASPPDGGSTASDSVAPHRHNDDNLEQGSNSTVDQPATDSHPAIVRFSSVTQEISPEESSNLVASLSSSLTPEKPVPPIEFLTPQAQDELRVLSQSFQNSRLQQRRMSNFAFEPVSLPVSRVPSSESGSQPTSGEVSHQASQPSPPTQTMQTPPLTPAASLSREGVTNSLSPGVIGVPSLGKGYPDPTVVTPQISPPRNILPPVSVTKSFSDESDRNISSASSRPSSSSDQVLTRPTSQSTGSSVVSPHPKHPPKFTIGPTGDSIPPSRDPSPPGTPGTTPGIETPVLPPSRPYTPVGDKDDPYARSKRPPQSKNLDGIESRFIFSGKDSKRSHTPSSSFSGSLRPTHLCSRDQQKDEEKRHSHFSLHALGKKDHLHDAGASKLGSMSELKRFFKGGHRKRTASPSGSLKPNRSGTKTPPHHQQPQNVPFADDHGLTSKYGKFGKVLGSGAGGSVRLMKRSSDGVTFAVKEFRTRHSYESEREYAKKVTAEFCIGSTLHHGNIIETLDIVHEKGKWYEVMEYAPFDLFAIVMTGKMSREEIGCSFLQILNGVIYLHGMGLAHRDLKLDNVVVNEHGIMKIIDFGSASVFRYPFENDAVPAHGVVGSDPYLAPEVYDNSKYDPQPTDVWSLAIIFCCMSLRRFPWKAPRVSDNAYKLFASAPSPGQLTGDGSTHRSSTISVRSGELPDSSDSQLGAYVASEESTEGSTSGHHHRHRHHSRPAASSDNVASSPQVTEKSAPDGQNQQQPVIKGPWRLLRLLPRESRNIIGRMLEIDPKKRATLEEILSDPWISSTPVCRQEEGGTIVFADEHSHTLEPSTGNGASESQRSSKK</sequence>
<feature type="region of interest" description="Disordered" evidence="14">
    <location>
        <begin position="1028"/>
        <end position="1051"/>
    </location>
</feature>
<feature type="compositionally biased region" description="Low complexity" evidence="14">
    <location>
        <begin position="357"/>
        <end position="379"/>
    </location>
</feature>
<dbReference type="FunFam" id="1.10.510.10:FF:000595">
    <property type="entry name" value="Protein kinase, putative (AFU_orthologue AFUA_5G11840)"/>
    <property type="match status" value="1"/>
</dbReference>
<feature type="compositionally biased region" description="Polar residues" evidence="14">
    <location>
        <begin position="555"/>
        <end position="564"/>
    </location>
</feature>
<feature type="region of interest" description="Disordered" evidence="14">
    <location>
        <begin position="616"/>
        <end position="654"/>
    </location>
</feature>
<evidence type="ECO:0000256" key="8">
    <source>
        <dbReference type="ARBA" id="ARBA00022980"/>
    </source>
</evidence>
<reference evidence="16" key="1">
    <citation type="submission" date="2021-03" db="EMBL/GenBank/DDBJ databases">
        <title>Comparative genomics and phylogenomic investigation of the class Geoglossomycetes provide insights into ecological specialization and systematics.</title>
        <authorList>
            <person name="Melie T."/>
            <person name="Pirro S."/>
            <person name="Miller A.N."/>
            <person name="Quandt A."/>
        </authorList>
    </citation>
    <scope>NUCLEOTIDE SEQUENCE</scope>
    <source>
        <strain evidence="16">CAQ_001_2017</strain>
    </source>
</reference>
<feature type="region of interest" description="Disordered" evidence="14">
    <location>
        <begin position="226"/>
        <end position="299"/>
    </location>
</feature>
<keyword evidence="6" id="KW-0418">Kinase</keyword>
<dbReference type="PANTHER" id="PTHR24343:SF137">
    <property type="entry name" value="SERINE_THREONINE-PROTEIN KINASE HRK1"/>
    <property type="match status" value="1"/>
</dbReference>
<feature type="compositionally biased region" description="Basic residues" evidence="14">
    <location>
        <begin position="929"/>
        <end position="939"/>
    </location>
</feature>
<comment type="catalytic activity">
    <reaction evidence="10">
        <text>L-threonyl-[protein] + ATP = O-phospho-L-threonyl-[protein] + ADP + H(+)</text>
        <dbReference type="Rhea" id="RHEA:46608"/>
        <dbReference type="Rhea" id="RHEA-COMP:11060"/>
        <dbReference type="Rhea" id="RHEA-COMP:11605"/>
        <dbReference type="ChEBI" id="CHEBI:15378"/>
        <dbReference type="ChEBI" id="CHEBI:30013"/>
        <dbReference type="ChEBI" id="CHEBI:30616"/>
        <dbReference type="ChEBI" id="CHEBI:61977"/>
        <dbReference type="ChEBI" id="CHEBI:456216"/>
        <dbReference type="EC" id="2.7.11.1"/>
    </reaction>
</comment>
<evidence type="ECO:0000256" key="2">
    <source>
        <dbReference type="ARBA" id="ARBA00012513"/>
    </source>
</evidence>
<dbReference type="PROSITE" id="PS00107">
    <property type="entry name" value="PROTEIN_KINASE_ATP"/>
    <property type="match status" value="1"/>
</dbReference>
<feature type="compositionally biased region" description="Low complexity" evidence="14">
    <location>
        <begin position="437"/>
        <end position="450"/>
    </location>
</feature>
<evidence type="ECO:0000313" key="16">
    <source>
        <dbReference type="EMBL" id="KAH0569256.1"/>
    </source>
</evidence>
<dbReference type="GO" id="GO:0005829">
    <property type="term" value="C:cytosol"/>
    <property type="evidence" value="ECO:0007669"/>
    <property type="project" value="TreeGrafter"/>
</dbReference>
<dbReference type="InterPro" id="IPR011009">
    <property type="entry name" value="Kinase-like_dom_sf"/>
</dbReference>
<feature type="compositionally biased region" description="Polar residues" evidence="14">
    <location>
        <begin position="945"/>
        <end position="967"/>
    </location>
</feature>
<evidence type="ECO:0000256" key="5">
    <source>
        <dbReference type="ARBA" id="ARBA00022741"/>
    </source>
</evidence>
<dbReference type="PROSITE" id="PS50011">
    <property type="entry name" value="PROTEIN_KINASE_DOM"/>
    <property type="match status" value="1"/>
</dbReference>
<dbReference type="EMBL" id="JAGHQM010000001">
    <property type="protein sequence ID" value="KAH0569256.1"/>
    <property type="molecule type" value="Genomic_DNA"/>
</dbReference>
<dbReference type="SUPFAM" id="SSF56112">
    <property type="entry name" value="Protein kinase-like (PK-like)"/>
    <property type="match status" value="1"/>
</dbReference>
<dbReference type="GO" id="GO:1990904">
    <property type="term" value="C:ribonucleoprotein complex"/>
    <property type="evidence" value="ECO:0007669"/>
    <property type="project" value="UniProtKB-KW"/>
</dbReference>
<evidence type="ECO:0000256" key="11">
    <source>
        <dbReference type="ARBA" id="ARBA00048679"/>
    </source>
</evidence>
<dbReference type="InterPro" id="IPR020784">
    <property type="entry name" value="Ribosomal_uL11_N"/>
</dbReference>
<feature type="binding site" evidence="12">
    <location>
        <position position="690"/>
    </location>
    <ligand>
        <name>ATP</name>
        <dbReference type="ChEBI" id="CHEBI:30616"/>
    </ligand>
</feature>
<dbReference type="SUPFAM" id="SSF46906">
    <property type="entry name" value="Ribosomal protein L11, C-terminal domain"/>
    <property type="match status" value="1"/>
</dbReference>
<dbReference type="InterPro" id="IPR020783">
    <property type="entry name" value="Ribosomal_uL11_C"/>
</dbReference>
<evidence type="ECO:0000256" key="6">
    <source>
        <dbReference type="ARBA" id="ARBA00022777"/>
    </source>
</evidence>
<feature type="compositionally biased region" description="Polar residues" evidence="14">
    <location>
        <begin position="623"/>
        <end position="647"/>
    </location>
</feature>
<feature type="compositionally biased region" description="Low complexity" evidence="14">
    <location>
        <begin position="279"/>
        <end position="290"/>
    </location>
</feature>
<dbReference type="Gene3D" id="3.30.1550.10">
    <property type="entry name" value="Ribosomal protein L11/L12, N-terminal domain"/>
    <property type="match status" value="1"/>
</dbReference>
<dbReference type="InterPro" id="IPR017441">
    <property type="entry name" value="Protein_kinase_ATP_BS"/>
</dbReference>
<keyword evidence="5 12" id="KW-0547">Nucleotide-binding</keyword>
<feature type="compositionally biased region" description="Polar residues" evidence="14">
    <location>
        <begin position="268"/>
        <end position="278"/>
    </location>
</feature>
<dbReference type="GO" id="GO:0006412">
    <property type="term" value="P:translation"/>
    <property type="evidence" value="ECO:0007669"/>
    <property type="project" value="InterPro"/>
</dbReference>
<feature type="compositionally biased region" description="Polar residues" evidence="14">
    <location>
        <begin position="451"/>
        <end position="462"/>
    </location>
</feature>
<evidence type="ECO:0000256" key="14">
    <source>
        <dbReference type="SAM" id="MobiDB-lite"/>
    </source>
</evidence>
<comment type="caution">
    <text evidence="16">The sequence shown here is derived from an EMBL/GenBank/DDBJ whole genome shotgun (WGS) entry which is preliminary data.</text>
</comment>
<evidence type="ECO:0000256" key="1">
    <source>
        <dbReference type="ARBA" id="ARBA00010537"/>
    </source>
</evidence>
<dbReference type="GO" id="GO:0004674">
    <property type="term" value="F:protein serine/threonine kinase activity"/>
    <property type="evidence" value="ECO:0007669"/>
    <property type="project" value="UniProtKB-KW"/>
</dbReference>
<feature type="compositionally biased region" description="Basic and acidic residues" evidence="14">
    <location>
        <begin position="570"/>
        <end position="581"/>
    </location>
</feature>
<feature type="region of interest" description="Disordered" evidence="14">
    <location>
        <begin position="881"/>
        <end position="969"/>
    </location>
</feature>
<keyword evidence="8 13" id="KW-0689">Ribosomal protein</keyword>
<comment type="similarity">
    <text evidence="1 13">Belongs to the universal ribosomal protein uL11 family.</text>
</comment>
<comment type="catalytic activity">
    <reaction evidence="11">
        <text>L-seryl-[protein] + ATP = O-phospho-L-seryl-[protein] + ADP + H(+)</text>
        <dbReference type="Rhea" id="RHEA:17989"/>
        <dbReference type="Rhea" id="RHEA-COMP:9863"/>
        <dbReference type="Rhea" id="RHEA-COMP:11604"/>
        <dbReference type="ChEBI" id="CHEBI:15378"/>
        <dbReference type="ChEBI" id="CHEBI:29999"/>
        <dbReference type="ChEBI" id="CHEBI:30616"/>
        <dbReference type="ChEBI" id="CHEBI:83421"/>
        <dbReference type="ChEBI" id="CHEBI:456216"/>
        <dbReference type="EC" id="2.7.11.1"/>
    </reaction>
</comment>
<feature type="compositionally biased region" description="Polar residues" evidence="14">
    <location>
        <begin position="882"/>
        <end position="900"/>
    </location>
</feature>
<keyword evidence="4" id="KW-0808">Transferase</keyword>
<dbReference type="Pfam" id="PF03946">
    <property type="entry name" value="Ribosomal_L11_N"/>
    <property type="match status" value="1"/>
</dbReference>
<dbReference type="PANTHER" id="PTHR24343">
    <property type="entry name" value="SERINE/THREONINE KINASE"/>
    <property type="match status" value="1"/>
</dbReference>
<accession>A0A9P8RU90</accession>
<evidence type="ECO:0000256" key="10">
    <source>
        <dbReference type="ARBA" id="ARBA00047899"/>
    </source>
</evidence>
<evidence type="ECO:0000256" key="13">
    <source>
        <dbReference type="RuleBase" id="RU003978"/>
    </source>
</evidence>
<dbReference type="InterPro" id="IPR000911">
    <property type="entry name" value="Ribosomal_uL11"/>
</dbReference>
<dbReference type="HAMAP" id="MF_00736">
    <property type="entry name" value="Ribosomal_uL11"/>
    <property type="match status" value="1"/>
</dbReference>
<dbReference type="GO" id="GO:0005840">
    <property type="term" value="C:ribosome"/>
    <property type="evidence" value="ECO:0007669"/>
    <property type="project" value="UniProtKB-KW"/>
</dbReference>
<gene>
    <name evidence="16" type="ORF">GP486_000012</name>
</gene>
<keyword evidence="9 13" id="KW-0687">Ribonucleoprotein</keyword>
<feature type="compositionally biased region" description="Polar residues" evidence="14">
    <location>
        <begin position="246"/>
        <end position="258"/>
    </location>
</feature>
<feature type="compositionally biased region" description="Low complexity" evidence="14">
    <location>
        <begin position="918"/>
        <end position="928"/>
    </location>
</feature>
<dbReference type="Gene3D" id="1.10.510.10">
    <property type="entry name" value="Transferase(Phosphotransferase) domain 1"/>
    <property type="match status" value="2"/>
</dbReference>
<feature type="domain" description="Protein kinase" evidence="15">
    <location>
        <begin position="661"/>
        <end position="1010"/>
    </location>
</feature>
<dbReference type="Pfam" id="PF00069">
    <property type="entry name" value="Pkinase"/>
    <property type="match status" value="1"/>
</dbReference>
<dbReference type="Gene3D" id="1.10.10.250">
    <property type="entry name" value="Ribosomal protein L11, C-terminal domain"/>
    <property type="match status" value="1"/>
</dbReference>
<dbReference type="InterPro" id="IPR008271">
    <property type="entry name" value="Ser/Thr_kinase_AS"/>
</dbReference>
<evidence type="ECO:0000256" key="4">
    <source>
        <dbReference type="ARBA" id="ARBA00022679"/>
    </source>
</evidence>
<name>A0A9P8RU90_9PEZI</name>
<keyword evidence="3" id="KW-0723">Serine/threonine-protein kinase</keyword>
<keyword evidence="7 12" id="KW-0067">ATP-binding</keyword>
<evidence type="ECO:0000259" key="15">
    <source>
        <dbReference type="PROSITE" id="PS50011"/>
    </source>
</evidence>
<dbReference type="CDD" id="cd00349">
    <property type="entry name" value="Ribosomal_L11"/>
    <property type="match status" value="1"/>
</dbReference>
<dbReference type="PROSITE" id="PS00108">
    <property type="entry name" value="PROTEIN_KINASE_ST"/>
    <property type="match status" value="1"/>
</dbReference>
<organism evidence="16 17">
    <name type="scientific">Trichoglossum hirsutum</name>
    <dbReference type="NCBI Taxonomy" id="265104"/>
    <lineage>
        <taxon>Eukaryota</taxon>
        <taxon>Fungi</taxon>
        <taxon>Dikarya</taxon>
        <taxon>Ascomycota</taxon>
        <taxon>Pezizomycotina</taxon>
        <taxon>Geoglossomycetes</taxon>
        <taxon>Geoglossales</taxon>
        <taxon>Geoglossaceae</taxon>
        <taxon>Trichoglossum</taxon>
    </lineage>
</organism>
<feature type="compositionally biased region" description="Low complexity" evidence="14">
    <location>
        <begin position="497"/>
        <end position="506"/>
    </location>
</feature>
<evidence type="ECO:0000256" key="9">
    <source>
        <dbReference type="ARBA" id="ARBA00023274"/>
    </source>
</evidence>
<dbReference type="GO" id="GO:0003735">
    <property type="term" value="F:structural constituent of ribosome"/>
    <property type="evidence" value="ECO:0007669"/>
    <property type="project" value="InterPro"/>
</dbReference>
<evidence type="ECO:0000256" key="3">
    <source>
        <dbReference type="ARBA" id="ARBA00022527"/>
    </source>
</evidence>